<dbReference type="AlphaFoldDB" id="A0A1C5JCS0"/>
<name>A0A1C5JCS0_9ACTN</name>
<dbReference type="RefSeq" id="WP_091066288.1">
    <property type="nucleotide sequence ID" value="NZ_FMDM01000010.1"/>
</dbReference>
<dbReference type="SUPFAM" id="SSF53822">
    <property type="entry name" value="Periplasmic binding protein-like I"/>
    <property type="match status" value="1"/>
</dbReference>
<evidence type="ECO:0000259" key="4">
    <source>
        <dbReference type="Pfam" id="PF13458"/>
    </source>
</evidence>
<dbReference type="CDD" id="cd06340">
    <property type="entry name" value="PBP1_ABC_ligand_binding-like"/>
    <property type="match status" value="1"/>
</dbReference>
<feature type="domain" description="Leucine-binding protein" evidence="4">
    <location>
        <begin position="39"/>
        <end position="391"/>
    </location>
</feature>
<dbReference type="OrthoDB" id="7337537at2"/>
<dbReference type="STRING" id="745366.GA0070213_11041"/>
<dbReference type="InterPro" id="IPR028082">
    <property type="entry name" value="Peripla_BP_I"/>
</dbReference>
<evidence type="ECO:0000256" key="2">
    <source>
        <dbReference type="ARBA" id="ARBA00022729"/>
    </source>
</evidence>
<evidence type="ECO:0000256" key="1">
    <source>
        <dbReference type="ARBA" id="ARBA00010062"/>
    </source>
</evidence>
<dbReference type="PROSITE" id="PS51257">
    <property type="entry name" value="PROKAR_LIPOPROTEIN"/>
    <property type="match status" value="1"/>
</dbReference>
<evidence type="ECO:0000313" key="5">
    <source>
        <dbReference type="EMBL" id="SCG67999.1"/>
    </source>
</evidence>
<accession>A0A1C5JCS0</accession>
<dbReference type="Pfam" id="PF13458">
    <property type="entry name" value="Peripla_BP_6"/>
    <property type="match status" value="1"/>
</dbReference>
<keyword evidence="2 3" id="KW-0732">Signal</keyword>
<dbReference type="PANTHER" id="PTHR30483">
    <property type="entry name" value="LEUCINE-SPECIFIC-BINDING PROTEIN"/>
    <property type="match status" value="1"/>
</dbReference>
<proteinExistence type="inferred from homology"/>
<dbReference type="Proteomes" id="UP000199360">
    <property type="component" value="Unassembled WGS sequence"/>
</dbReference>
<dbReference type="PANTHER" id="PTHR30483:SF6">
    <property type="entry name" value="PERIPLASMIC BINDING PROTEIN OF ABC TRANSPORTER FOR NATURAL AMINO ACIDS"/>
    <property type="match status" value="1"/>
</dbReference>
<reference evidence="6" key="1">
    <citation type="submission" date="2016-06" db="EMBL/GenBank/DDBJ databases">
        <authorList>
            <person name="Varghese N."/>
            <person name="Submissions Spin"/>
        </authorList>
    </citation>
    <scope>NUCLEOTIDE SEQUENCE [LARGE SCALE GENOMIC DNA]</scope>
    <source>
        <strain evidence="6">DSM 45647</strain>
    </source>
</reference>
<sequence length="415" mass="42324">MRKTWTLSLALTLPLALAACGGSGPAGTSNGGGAQSGDTIKIGSLHPLSGASAADGQQMDNGAKLAVEAINNAGGIKAQGGKKLELVSADTQGKPEVGQSEAQRLVSDGAVGLVGTYQSAVTANVSTVAERNKVPLVIDVSSADSILAQGYKYTFRVQPSSTVLGTAGAQFLDQVAKAAGKPVRTVAVLHEQGPFGSAVRDAFKAEAEKAGIKVGPAIAYDAANVSDLTTQVTQVKASGADVLMVAGYYRDGVLAAKAVATVKPPALNAVYGVANGAFDLPQFPKEAGAAAEGFFDANYHADMTNADMQALAKLYQERYNDAIRTGAVLAYDSVKVIADALERSGGTEPAKVRDAIAEGSVPTLIAGNGPITFGPTGENENATPILMQVQGGAVKQVFPADKAETKPVYPAFTSR</sequence>
<gene>
    <name evidence="5" type="ORF">GA0070213_11041</name>
</gene>
<dbReference type="InterPro" id="IPR028081">
    <property type="entry name" value="Leu-bd"/>
</dbReference>
<comment type="similarity">
    <text evidence="1">Belongs to the leucine-binding protein family.</text>
</comment>
<dbReference type="EMBL" id="FMDM01000010">
    <property type="protein sequence ID" value="SCG67999.1"/>
    <property type="molecule type" value="Genomic_DNA"/>
</dbReference>
<dbReference type="Gene3D" id="3.40.50.2300">
    <property type="match status" value="2"/>
</dbReference>
<keyword evidence="6" id="KW-1185">Reference proteome</keyword>
<evidence type="ECO:0000256" key="3">
    <source>
        <dbReference type="SAM" id="SignalP"/>
    </source>
</evidence>
<feature type="signal peptide" evidence="3">
    <location>
        <begin position="1"/>
        <end position="18"/>
    </location>
</feature>
<feature type="chain" id="PRO_5008719539" evidence="3">
    <location>
        <begin position="19"/>
        <end position="415"/>
    </location>
</feature>
<dbReference type="InterPro" id="IPR051010">
    <property type="entry name" value="BCAA_transport"/>
</dbReference>
<evidence type="ECO:0000313" key="6">
    <source>
        <dbReference type="Proteomes" id="UP000199360"/>
    </source>
</evidence>
<organism evidence="5 6">
    <name type="scientific">Micromonospora humi</name>
    <dbReference type="NCBI Taxonomy" id="745366"/>
    <lineage>
        <taxon>Bacteria</taxon>
        <taxon>Bacillati</taxon>
        <taxon>Actinomycetota</taxon>
        <taxon>Actinomycetes</taxon>
        <taxon>Micromonosporales</taxon>
        <taxon>Micromonosporaceae</taxon>
        <taxon>Micromonospora</taxon>
    </lineage>
</organism>
<protein>
    <submittedName>
        <fullName evidence="5">Amino acid/amide ABC transporter substrate-binding protein, HAAT family</fullName>
    </submittedName>
</protein>